<evidence type="ECO:0000259" key="17">
    <source>
        <dbReference type="Pfam" id="PF04715"/>
    </source>
</evidence>
<dbReference type="InterPro" id="IPR006805">
    <property type="entry name" value="Anth_synth_I_N"/>
</dbReference>
<dbReference type="GO" id="GO:0004049">
    <property type="term" value="F:anthranilate synthase activity"/>
    <property type="evidence" value="ECO:0007669"/>
    <property type="project" value="UniProtKB-EC"/>
</dbReference>
<proteinExistence type="inferred from homology"/>
<dbReference type="InterPro" id="IPR015890">
    <property type="entry name" value="Chorismate_C"/>
</dbReference>
<dbReference type="PANTHER" id="PTHR11236:SF48">
    <property type="entry name" value="ISOCHORISMATE SYNTHASE MENF"/>
    <property type="match status" value="1"/>
</dbReference>
<dbReference type="NCBIfam" id="TIGR00564">
    <property type="entry name" value="trpE_most"/>
    <property type="match status" value="1"/>
</dbReference>
<dbReference type="InterPro" id="IPR019999">
    <property type="entry name" value="Anth_synth_I-like"/>
</dbReference>
<evidence type="ECO:0000256" key="11">
    <source>
        <dbReference type="ARBA" id="ARBA00023141"/>
    </source>
</evidence>
<dbReference type="InterPro" id="IPR005801">
    <property type="entry name" value="ADC_synthase"/>
</dbReference>
<dbReference type="Proteomes" id="UP000236724">
    <property type="component" value="Unassembled WGS sequence"/>
</dbReference>
<dbReference type="Pfam" id="PF04715">
    <property type="entry name" value="Anth_synt_I_N"/>
    <property type="match status" value="1"/>
</dbReference>
<dbReference type="InterPro" id="IPR005256">
    <property type="entry name" value="Anth_synth_I_PabB"/>
</dbReference>
<reference evidence="18 19" key="1">
    <citation type="submission" date="2016-10" db="EMBL/GenBank/DDBJ databases">
        <authorList>
            <person name="de Groot N.N."/>
        </authorList>
    </citation>
    <scope>NUCLEOTIDE SEQUENCE [LARGE SCALE GENOMIC DNA]</scope>
    <source>
        <strain evidence="18">MBHS1</strain>
    </source>
</reference>
<dbReference type="Gene3D" id="3.60.120.10">
    <property type="entry name" value="Anthranilate synthase"/>
    <property type="match status" value="1"/>
</dbReference>
<dbReference type="UniPathway" id="UPA00035">
    <property type="reaction ID" value="UER00040"/>
</dbReference>
<evidence type="ECO:0000256" key="9">
    <source>
        <dbReference type="ARBA" id="ARBA00022822"/>
    </source>
</evidence>
<protein>
    <recommendedName>
        <fullName evidence="6 15">Anthranilate synthase component 1</fullName>
        <ecNumber evidence="5 15">4.1.3.27</ecNumber>
    </recommendedName>
</protein>
<evidence type="ECO:0000256" key="13">
    <source>
        <dbReference type="ARBA" id="ARBA00025634"/>
    </source>
</evidence>
<evidence type="ECO:0000256" key="4">
    <source>
        <dbReference type="ARBA" id="ARBA00011575"/>
    </source>
</evidence>
<dbReference type="AlphaFoldDB" id="A0A1H6FDS0"/>
<comment type="subunit">
    <text evidence="4 15">Heterotetramer consisting of two non-identical subunits: a beta subunit (TrpG) and a large alpha subunit (TrpE).</text>
</comment>
<keyword evidence="19" id="KW-1185">Reference proteome</keyword>
<evidence type="ECO:0000313" key="18">
    <source>
        <dbReference type="EMBL" id="SEH07469.1"/>
    </source>
</evidence>
<evidence type="ECO:0000256" key="2">
    <source>
        <dbReference type="ARBA" id="ARBA00004873"/>
    </source>
</evidence>
<dbReference type="SUPFAM" id="SSF56322">
    <property type="entry name" value="ADC synthase"/>
    <property type="match status" value="1"/>
</dbReference>
<dbReference type="GO" id="GO:0000162">
    <property type="term" value="P:L-tryptophan biosynthetic process"/>
    <property type="evidence" value="ECO:0007669"/>
    <property type="project" value="UniProtKB-UniPathway"/>
</dbReference>
<evidence type="ECO:0000256" key="10">
    <source>
        <dbReference type="ARBA" id="ARBA00022842"/>
    </source>
</evidence>
<keyword evidence="9 15" id="KW-0822">Tryptophan biosynthesis</keyword>
<evidence type="ECO:0000256" key="14">
    <source>
        <dbReference type="ARBA" id="ARBA00047683"/>
    </source>
</evidence>
<accession>A0A1H6FDS0</accession>
<feature type="domain" description="Chorismate-utilising enzyme C-terminal" evidence="16">
    <location>
        <begin position="246"/>
        <end position="498"/>
    </location>
</feature>
<dbReference type="PANTHER" id="PTHR11236">
    <property type="entry name" value="AMINOBENZOATE/ANTHRANILATE SYNTHASE"/>
    <property type="match status" value="1"/>
</dbReference>
<keyword evidence="10 15" id="KW-0460">Magnesium</keyword>
<evidence type="ECO:0000313" key="19">
    <source>
        <dbReference type="Proteomes" id="UP000236724"/>
    </source>
</evidence>
<keyword evidence="7 15" id="KW-0028">Amino-acid biosynthesis</keyword>
<feature type="domain" description="Anthranilate synthase component I N-terminal" evidence="17">
    <location>
        <begin position="40"/>
        <end position="191"/>
    </location>
</feature>
<comment type="function">
    <text evidence="13 15">Part of a heterotetrameric complex that catalyzes the two-step biosynthesis of anthranilate, an intermediate in the biosynthesis of L-tryptophan. In the first step, the glutamine-binding beta subunit (TrpG) of anthranilate synthase (AS) provides the glutamine amidotransferase activity which generates ammonia as a substrate that, along with chorismate, is used in the second step, catalyzed by the large alpha subunit of AS (TrpE) to produce anthranilate. In the absence of TrpG, TrpE can synthesize anthranilate directly from chorismate and high concentrations of ammonia.</text>
</comment>
<evidence type="ECO:0000256" key="12">
    <source>
        <dbReference type="ARBA" id="ARBA00023239"/>
    </source>
</evidence>
<evidence type="ECO:0000259" key="16">
    <source>
        <dbReference type="Pfam" id="PF00425"/>
    </source>
</evidence>
<sequence>MHSATSLSSPLSSALSPEAFQQLAAQGYNRIPLMREILADLDTPLSAYMKLTQNPAMQNVGGKYSYLLESVQGGEKWGRYSMIGLSAQHVLKIHEHRVQVFVDGKLTEETQAKDPLAWVEQFQQRFKVPELADLPRFTGGLVGYFGYDTIRYIEPRLDKVQHPDPLQTPDILLMLSEEVVVFDNLSGKLYLIVHADPAIAQAFDSAQQRLNELVTQLQSPLLHAVVEVSEQNTVQESDFVSGFTQPGYEQAVAKSKQYIVDGDIMQVVLSQRLSIPLSAPPLDVYRVLRCLNPSPYLYYLDLDDFHIVGSSPEILARLEDREVVVRPIAGTRPRGADETEDKALEQDLLADPKELAEHLMLIDLGRNDVGRVADIGSVELTDKMIIERYSHVMHIVSNVTGQLKDGLSAIDVLRATFPAGTLSGAPKIRAMEIIDEFEPVKRGVYGGAVGYLAWNGDMDTAIAIRTAVIKEGHLHIQAGAGIVADSIPQNEWEETLNKARAMFRAVEWAEAGLHTL</sequence>
<evidence type="ECO:0000256" key="1">
    <source>
        <dbReference type="ARBA" id="ARBA00001946"/>
    </source>
</evidence>
<evidence type="ECO:0000256" key="15">
    <source>
        <dbReference type="RuleBase" id="RU364045"/>
    </source>
</evidence>
<evidence type="ECO:0000256" key="6">
    <source>
        <dbReference type="ARBA" id="ARBA00020653"/>
    </source>
</evidence>
<keyword evidence="11 15" id="KW-0057">Aromatic amino acid biosynthesis</keyword>
<dbReference type="EC" id="4.1.3.27" evidence="5 15"/>
<dbReference type="GO" id="GO:0046872">
    <property type="term" value="F:metal ion binding"/>
    <property type="evidence" value="ECO:0007669"/>
    <property type="project" value="UniProtKB-KW"/>
</dbReference>
<evidence type="ECO:0000256" key="8">
    <source>
        <dbReference type="ARBA" id="ARBA00022723"/>
    </source>
</evidence>
<evidence type="ECO:0000256" key="5">
    <source>
        <dbReference type="ARBA" id="ARBA00012266"/>
    </source>
</evidence>
<organism evidence="18 19">
    <name type="scientific">Candidatus Venteria ishoeyi</name>
    <dbReference type="NCBI Taxonomy" id="1899563"/>
    <lineage>
        <taxon>Bacteria</taxon>
        <taxon>Pseudomonadati</taxon>
        <taxon>Pseudomonadota</taxon>
        <taxon>Gammaproteobacteria</taxon>
        <taxon>Thiotrichales</taxon>
        <taxon>Thiotrichaceae</taxon>
        <taxon>Venteria</taxon>
    </lineage>
</organism>
<keyword evidence="8 15" id="KW-0479">Metal-binding</keyword>
<comment type="cofactor">
    <cofactor evidence="1 15">
        <name>Mg(2+)</name>
        <dbReference type="ChEBI" id="CHEBI:18420"/>
    </cofactor>
</comment>
<comment type="catalytic activity">
    <reaction evidence="14 15">
        <text>chorismate + L-glutamine = anthranilate + pyruvate + L-glutamate + H(+)</text>
        <dbReference type="Rhea" id="RHEA:21732"/>
        <dbReference type="ChEBI" id="CHEBI:15361"/>
        <dbReference type="ChEBI" id="CHEBI:15378"/>
        <dbReference type="ChEBI" id="CHEBI:16567"/>
        <dbReference type="ChEBI" id="CHEBI:29748"/>
        <dbReference type="ChEBI" id="CHEBI:29985"/>
        <dbReference type="ChEBI" id="CHEBI:58359"/>
        <dbReference type="EC" id="4.1.3.27"/>
    </reaction>
</comment>
<evidence type="ECO:0000256" key="3">
    <source>
        <dbReference type="ARBA" id="ARBA00009562"/>
    </source>
</evidence>
<dbReference type="EMBL" id="FMSV02000531">
    <property type="protein sequence ID" value="SEH07469.1"/>
    <property type="molecule type" value="Genomic_DNA"/>
</dbReference>
<evidence type="ECO:0000256" key="7">
    <source>
        <dbReference type="ARBA" id="ARBA00022605"/>
    </source>
</evidence>
<dbReference type="Pfam" id="PF00425">
    <property type="entry name" value="Chorismate_bind"/>
    <property type="match status" value="1"/>
</dbReference>
<gene>
    <name evidence="15 18" type="primary">trpE</name>
    <name evidence="18" type="ORF">MBHS_03344</name>
</gene>
<keyword evidence="12 15" id="KW-0456">Lyase</keyword>
<comment type="similarity">
    <text evidence="3 15">Belongs to the anthranilate synthase component I family.</text>
</comment>
<comment type="pathway">
    <text evidence="2 15">Amino-acid biosynthesis; L-tryptophan biosynthesis; L-tryptophan from chorismate: step 1/5.</text>
</comment>
<dbReference type="PRINTS" id="PR00095">
    <property type="entry name" value="ANTSNTHASEI"/>
</dbReference>
<name>A0A1H6FDS0_9GAMM</name>